<evidence type="ECO:0000313" key="1">
    <source>
        <dbReference type="EMBL" id="MBK1865697.1"/>
    </source>
</evidence>
<dbReference type="Proteomes" id="UP000616151">
    <property type="component" value="Unassembled WGS sequence"/>
</dbReference>
<keyword evidence="2" id="KW-1185">Reference proteome</keyword>
<sequence>MAEEKRIERVQHVWVRLIRAHDNVVRKVEAAVKAKGLPPIEWYDVLLELSREGGRKLRPVELEKELLVAQYNLSRLLDRMEAAGLVERLTCPGDGRGQMIQATPEGRAMQKRIWPSYREALEEHVAPDLSEKDLEQLAKLLGAIGGHLRPGGCGN</sequence>
<proteinExistence type="predicted"/>
<gene>
    <name evidence="1" type="ORF">JHL16_04985</name>
</gene>
<dbReference type="EMBL" id="JAENHL010000006">
    <property type="protein sequence ID" value="MBK1865697.1"/>
    <property type="molecule type" value="Genomic_DNA"/>
</dbReference>
<organism evidence="1 2">
    <name type="scientific">Taklimakanibacter albus</name>
    <dbReference type="NCBI Taxonomy" id="2800327"/>
    <lineage>
        <taxon>Bacteria</taxon>
        <taxon>Pseudomonadati</taxon>
        <taxon>Pseudomonadota</taxon>
        <taxon>Alphaproteobacteria</taxon>
        <taxon>Hyphomicrobiales</taxon>
        <taxon>Aestuariivirgaceae</taxon>
        <taxon>Taklimakanibacter</taxon>
    </lineage>
</organism>
<name>A0ACC5QZH6_9HYPH</name>
<protein>
    <submittedName>
        <fullName evidence="1">Winged helix-turn-helix transcriptional regulator</fullName>
    </submittedName>
</protein>
<reference evidence="1" key="1">
    <citation type="submission" date="2021-01" db="EMBL/GenBank/DDBJ databases">
        <authorList>
            <person name="Sun Q."/>
        </authorList>
    </citation>
    <scope>NUCLEOTIDE SEQUENCE</scope>
    <source>
        <strain evidence="1">YIM B02566</strain>
    </source>
</reference>
<accession>A0ACC5QZH6</accession>
<comment type="caution">
    <text evidence="1">The sequence shown here is derived from an EMBL/GenBank/DDBJ whole genome shotgun (WGS) entry which is preliminary data.</text>
</comment>
<evidence type="ECO:0000313" key="2">
    <source>
        <dbReference type="Proteomes" id="UP000616151"/>
    </source>
</evidence>